<protein>
    <recommendedName>
        <fullName evidence="3">Altered inheritance of mitochondria protein 9, mitochondrial</fullName>
    </recommendedName>
    <alternativeName>
        <fullName evidence="6">Found in mitochondrial proteome protein 29</fullName>
    </alternativeName>
</protein>
<accession>C5FYA0</accession>
<comment type="similarity">
    <text evidence="2">Belongs to the AIM9 family.</text>
</comment>
<dbReference type="InterPro" id="IPR011009">
    <property type="entry name" value="Kinase-like_dom_sf"/>
</dbReference>
<dbReference type="AlphaFoldDB" id="C5FYA0"/>
<proteinExistence type="inferred from homology"/>
<comment type="subcellular location">
    <subcellularLocation>
        <location evidence="1">Mitochondrion</location>
    </subcellularLocation>
</comment>
<evidence type="ECO:0000256" key="2">
    <source>
        <dbReference type="ARBA" id="ARBA00005543"/>
    </source>
</evidence>
<evidence type="ECO:0000313" key="7">
    <source>
        <dbReference type="EMBL" id="EEQ34498.1"/>
    </source>
</evidence>
<dbReference type="eggNOG" id="ENOG502SIYK">
    <property type="taxonomic scope" value="Eukaryota"/>
</dbReference>
<dbReference type="InterPro" id="IPR051035">
    <property type="entry name" value="Mito_inheritance_9"/>
</dbReference>
<keyword evidence="5" id="KW-0496">Mitochondrion</keyword>
<dbReference type="STRING" id="554155.C5FYA0"/>
<evidence type="ECO:0000256" key="6">
    <source>
        <dbReference type="ARBA" id="ARBA00031849"/>
    </source>
</evidence>
<dbReference type="GeneID" id="9227961"/>
<dbReference type="Proteomes" id="UP000002035">
    <property type="component" value="Unassembled WGS sequence"/>
</dbReference>
<name>C5FYA0_ARTOC</name>
<reference evidence="8" key="1">
    <citation type="journal article" date="2012" name="MBio">
        <title>Comparative genome analysis of Trichophyton rubrum and related dermatophytes reveals candidate genes involved in infection.</title>
        <authorList>
            <person name="Martinez D.A."/>
            <person name="Oliver B.G."/>
            <person name="Graeser Y."/>
            <person name="Goldberg J.M."/>
            <person name="Li W."/>
            <person name="Martinez-Rossi N.M."/>
            <person name="Monod M."/>
            <person name="Shelest E."/>
            <person name="Barton R.C."/>
            <person name="Birch E."/>
            <person name="Brakhage A.A."/>
            <person name="Chen Z."/>
            <person name="Gurr S.J."/>
            <person name="Heiman D."/>
            <person name="Heitman J."/>
            <person name="Kosti I."/>
            <person name="Rossi A."/>
            <person name="Saif S."/>
            <person name="Samalova M."/>
            <person name="Saunders C.W."/>
            <person name="Shea T."/>
            <person name="Summerbell R.C."/>
            <person name="Xu J."/>
            <person name="Young S."/>
            <person name="Zeng Q."/>
            <person name="Birren B.W."/>
            <person name="Cuomo C.A."/>
            <person name="White T.C."/>
        </authorList>
    </citation>
    <scope>NUCLEOTIDE SEQUENCE [LARGE SCALE GENOMIC DNA]</scope>
    <source>
        <strain evidence="8">ATCC MYA-4605 / CBS 113480</strain>
    </source>
</reference>
<evidence type="ECO:0000313" key="8">
    <source>
        <dbReference type="Proteomes" id="UP000002035"/>
    </source>
</evidence>
<dbReference type="GO" id="GO:0005739">
    <property type="term" value="C:mitochondrion"/>
    <property type="evidence" value="ECO:0007669"/>
    <property type="project" value="UniProtKB-SubCell"/>
</dbReference>
<dbReference type="RefSeq" id="XP_002843534.1">
    <property type="nucleotide sequence ID" value="XM_002843488.1"/>
</dbReference>
<sequence>MLGNGIGFVVAISARCHLSLLCWTKRAHVKPIPGWYCKNSRLTCATRQLHQSSIVGDIPQEGIGSIPTLLFPYTAGQWLHLDKQQRDARYVRFDFDRLYQEVLPPCPPGTPPECCRKIEGGFSKVFILETDNGRNIVVKFSTSIAGSARHVVNSKVATITYYKRELTEILIRSHVQRNTKVSIPNILDWSDDPTNVIDSLYIIMEHASGVLLQDAWVDMPPDKKIKCIGSICTSILPITTLDLPAYGSLYFADAPFLDTSSKQTLDIKHCIGPHCNGIPYQGSIEKYLELFIGQRVFSDLIQHPETQAAAPTLFQPDLHKRNVFVSKDDPAIVTGIIDWQGASIKPESLCYQAYEVGLAMLSPRLGATKKIDETLLRPFRYSDEATGFMREALIQQGLPNSSHEPWRSYIGGGGGWLSVCGALGGSEASSSAYLRDSHGWYGSDKDRDDLKTMWPFDQCQLEAQEWKWRETDGKCNLYEK</sequence>
<dbReference type="HOGENOM" id="CLU_019189_3_0_1"/>
<evidence type="ECO:0000256" key="4">
    <source>
        <dbReference type="ARBA" id="ARBA00022946"/>
    </source>
</evidence>
<gene>
    <name evidence="7" type="ORF">MCYG_07317</name>
</gene>
<dbReference type="EMBL" id="DS995707">
    <property type="protein sequence ID" value="EEQ34498.1"/>
    <property type="molecule type" value="Genomic_DNA"/>
</dbReference>
<dbReference type="PANTHER" id="PTHR36091:SF1">
    <property type="entry name" value="ALTERED INHERITANCE OF MITOCHONDRIA PROTEIN 9, MITOCHONDRIAL"/>
    <property type="match status" value="1"/>
</dbReference>
<evidence type="ECO:0000256" key="3">
    <source>
        <dbReference type="ARBA" id="ARBA00016197"/>
    </source>
</evidence>
<evidence type="ECO:0000256" key="1">
    <source>
        <dbReference type="ARBA" id="ARBA00004173"/>
    </source>
</evidence>
<organism evidence="7 8">
    <name type="scientific">Arthroderma otae (strain ATCC MYA-4605 / CBS 113480)</name>
    <name type="common">Microsporum canis</name>
    <dbReference type="NCBI Taxonomy" id="554155"/>
    <lineage>
        <taxon>Eukaryota</taxon>
        <taxon>Fungi</taxon>
        <taxon>Dikarya</taxon>
        <taxon>Ascomycota</taxon>
        <taxon>Pezizomycotina</taxon>
        <taxon>Eurotiomycetes</taxon>
        <taxon>Eurotiomycetidae</taxon>
        <taxon>Onygenales</taxon>
        <taxon>Arthrodermataceae</taxon>
        <taxon>Microsporum</taxon>
    </lineage>
</organism>
<dbReference type="SUPFAM" id="SSF56112">
    <property type="entry name" value="Protein kinase-like (PK-like)"/>
    <property type="match status" value="1"/>
</dbReference>
<dbReference type="OrthoDB" id="2831558at2759"/>
<keyword evidence="4" id="KW-0809">Transit peptide</keyword>
<evidence type="ECO:0000256" key="5">
    <source>
        <dbReference type="ARBA" id="ARBA00023128"/>
    </source>
</evidence>
<dbReference type="PANTHER" id="PTHR36091">
    <property type="entry name" value="ALTERED INHERITANCE OF MITOCHONDRIA PROTEIN 9, MITOCHONDRIAL"/>
    <property type="match status" value="1"/>
</dbReference>
<keyword evidence="8" id="KW-1185">Reference proteome</keyword>
<dbReference type="VEuPathDB" id="FungiDB:MCYG_07317"/>